<proteinExistence type="predicted"/>
<sequence length="362" mass="40738">MEQAAAAAMNGQEAPASRSSVKPTGPVLPAYKPPKTNDYTVAKEALKEQKRQLKELKKTAKRSAFWADEEPEEDQIQWVKAETEFGQVYWWNIYTGETRWDAPDRYFTTAEYNEKYAKIAKKYGVGTEAEIAAAEAYNQPTYYTADEFVSKYGSAEAQNLAQATSSYAGGVTGYSSSSYAVSSKNAASESVVPEELPLPSEIPRTKKSQIPLPSEIPRTKKSRWDSKTQPPKITIDLKQPKNEPPELSTSQTTHVKSEQEDIKPDLIMVKETVEQRRPAKASTILGPWVPVQKKEEPKKVVLDDLPEEAKNVQEEKELYPEIEESDIAFTEKVAPVKKDKKPKVIEFKKRKTNISARSRLDD</sequence>
<dbReference type="Gene3D" id="2.20.70.10">
    <property type="match status" value="1"/>
</dbReference>
<feature type="domain" description="WW" evidence="3">
    <location>
        <begin position="78"/>
        <end position="105"/>
    </location>
</feature>
<protein>
    <submittedName>
        <fullName evidence="5">WW domain-containing protein</fullName>
    </submittedName>
</protein>
<evidence type="ECO:0000313" key="5">
    <source>
        <dbReference type="WBParaSite" id="ACRNAN_scaffold2015.g12588.t1"/>
    </source>
</evidence>
<evidence type="ECO:0000313" key="4">
    <source>
        <dbReference type="Proteomes" id="UP000887540"/>
    </source>
</evidence>
<feature type="coiled-coil region" evidence="1">
    <location>
        <begin position="36"/>
        <end position="63"/>
    </location>
</feature>
<dbReference type="InterPro" id="IPR001202">
    <property type="entry name" value="WW_dom"/>
</dbReference>
<feature type="region of interest" description="Disordered" evidence="2">
    <location>
        <begin position="1"/>
        <end position="36"/>
    </location>
</feature>
<keyword evidence="4" id="KW-1185">Reference proteome</keyword>
<dbReference type="SUPFAM" id="SSF51045">
    <property type="entry name" value="WW domain"/>
    <property type="match status" value="1"/>
</dbReference>
<keyword evidence="1" id="KW-0175">Coiled coil</keyword>
<evidence type="ECO:0000256" key="2">
    <source>
        <dbReference type="SAM" id="MobiDB-lite"/>
    </source>
</evidence>
<feature type="region of interest" description="Disordered" evidence="2">
    <location>
        <begin position="186"/>
        <end position="263"/>
    </location>
</feature>
<dbReference type="AlphaFoldDB" id="A0A914D982"/>
<dbReference type="Proteomes" id="UP000887540">
    <property type="component" value="Unplaced"/>
</dbReference>
<name>A0A914D982_9BILA</name>
<reference evidence="5" key="1">
    <citation type="submission" date="2022-11" db="UniProtKB">
        <authorList>
            <consortium name="WormBaseParasite"/>
        </authorList>
    </citation>
    <scope>IDENTIFICATION</scope>
</reference>
<evidence type="ECO:0000256" key="1">
    <source>
        <dbReference type="SAM" id="Coils"/>
    </source>
</evidence>
<dbReference type="PROSITE" id="PS50020">
    <property type="entry name" value="WW_DOMAIN_2"/>
    <property type="match status" value="1"/>
</dbReference>
<dbReference type="CDD" id="cd00201">
    <property type="entry name" value="WW"/>
    <property type="match status" value="1"/>
</dbReference>
<dbReference type="WBParaSite" id="ACRNAN_scaffold2015.g12588.t1">
    <property type="protein sequence ID" value="ACRNAN_scaffold2015.g12588.t1"/>
    <property type="gene ID" value="ACRNAN_scaffold2015.g12588"/>
</dbReference>
<accession>A0A914D982</accession>
<dbReference type="InterPro" id="IPR036020">
    <property type="entry name" value="WW_dom_sf"/>
</dbReference>
<organism evidence="4 5">
    <name type="scientific">Acrobeloides nanus</name>
    <dbReference type="NCBI Taxonomy" id="290746"/>
    <lineage>
        <taxon>Eukaryota</taxon>
        <taxon>Metazoa</taxon>
        <taxon>Ecdysozoa</taxon>
        <taxon>Nematoda</taxon>
        <taxon>Chromadorea</taxon>
        <taxon>Rhabditida</taxon>
        <taxon>Tylenchina</taxon>
        <taxon>Cephalobomorpha</taxon>
        <taxon>Cephaloboidea</taxon>
        <taxon>Cephalobidae</taxon>
        <taxon>Acrobeloides</taxon>
    </lineage>
</organism>
<evidence type="ECO:0000259" key="3">
    <source>
        <dbReference type="PROSITE" id="PS50020"/>
    </source>
</evidence>